<organism evidence="1 2">
    <name type="scientific">Aaosphaeria arxii CBS 175.79</name>
    <dbReference type="NCBI Taxonomy" id="1450172"/>
    <lineage>
        <taxon>Eukaryota</taxon>
        <taxon>Fungi</taxon>
        <taxon>Dikarya</taxon>
        <taxon>Ascomycota</taxon>
        <taxon>Pezizomycotina</taxon>
        <taxon>Dothideomycetes</taxon>
        <taxon>Pleosporomycetidae</taxon>
        <taxon>Pleosporales</taxon>
        <taxon>Pleosporales incertae sedis</taxon>
        <taxon>Aaosphaeria</taxon>
    </lineage>
</organism>
<dbReference type="RefSeq" id="XP_033386949.1">
    <property type="nucleotide sequence ID" value="XM_033520688.1"/>
</dbReference>
<accession>A0A6A5Y1C1</accession>
<dbReference type="Proteomes" id="UP000799778">
    <property type="component" value="Unassembled WGS sequence"/>
</dbReference>
<name>A0A6A5Y1C1_9PLEO</name>
<gene>
    <name evidence="1" type="ORF">BU24DRAFT_100714</name>
</gene>
<proteinExistence type="predicted"/>
<dbReference type="GeneID" id="54278085"/>
<protein>
    <submittedName>
        <fullName evidence="1">Uncharacterized protein</fullName>
    </submittedName>
</protein>
<reference evidence="1" key="1">
    <citation type="journal article" date="2020" name="Stud. Mycol.">
        <title>101 Dothideomycetes genomes: a test case for predicting lifestyles and emergence of pathogens.</title>
        <authorList>
            <person name="Haridas S."/>
            <person name="Albert R."/>
            <person name="Binder M."/>
            <person name="Bloem J."/>
            <person name="Labutti K."/>
            <person name="Salamov A."/>
            <person name="Andreopoulos B."/>
            <person name="Baker S."/>
            <person name="Barry K."/>
            <person name="Bills G."/>
            <person name="Bluhm B."/>
            <person name="Cannon C."/>
            <person name="Castanera R."/>
            <person name="Culley D."/>
            <person name="Daum C."/>
            <person name="Ezra D."/>
            <person name="Gonzalez J."/>
            <person name="Henrissat B."/>
            <person name="Kuo A."/>
            <person name="Liang C."/>
            <person name="Lipzen A."/>
            <person name="Lutzoni F."/>
            <person name="Magnuson J."/>
            <person name="Mondo S."/>
            <person name="Nolan M."/>
            <person name="Ohm R."/>
            <person name="Pangilinan J."/>
            <person name="Park H.-J."/>
            <person name="Ramirez L."/>
            <person name="Alfaro M."/>
            <person name="Sun H."/>
            <person name="Tritt A."/>
            <person name="Yoshinaga Y."/>
            <person name="Zwiers L.-H."/>
            <person name="Turgeon B."/>
            <person name="Goodwin S."/>
            <person name="Spatafora J."/>
            <person name="Crous P."/>
            <person name="Grigoriev I."/>
        </authorList>
    </citation>
    <scope>NUCLEOTIDE SEQUENCE</scope>
    <source>
        <strain evidence="1">CBS 175.79</strain>
    </source>
</reference>
<evidence type="ECO:0000313" key="1">
    <source>
        <dbReference type="EMBL" id="KAF2018610.1"/>
    </source>
</evidence>
<dbReference type="AlphaFoldDB" id="A0A6A5Y1C1"/>
<keyword evidence="2" id="KW-1185">Reference proteome</keyword>
<sequence length="163" mass="18015">MDDRVYVPRHVCIRPSSKPAGRSPKLFTIMPTYLLEPTVDHEKTSDSMGRSSRYAVTLFALLSCSGRGTSSLLSVVLTTYILCTVGRRISRVGFDSIDFLVVFSVICLVRQGRQQGENREACCRGYLVLERGEGTSQGAILAHEVEGGDVCRRSSEDVVVRPR</sequence>
<dbReference type="EMBL" id="ML978067">
    <property type="protein sequence ID" value="KAF2018610.1"/>
    <property type="molecule type" value="Genomic_DNA"/>
</dbReference>
<evidence type="ECO:0000313" key="2">
    <source>
        <dbReference type="Proteomes" id="UP000799778"/>
    </source>
</evidence>